<feature type="compositionally biased region" description="Basic residues" evidence="1">
    <location>
        <begin position="602"/>
        <end position="611"/>
    </location>
</feature>
<dbReference type="AlphaFoldDB" id="A0A6A6ZT91"/>
<keyword evidence="4" id="KW-1185">Reference proteome</keyword>
<reference evidence="3" key="1">
    <citation type="journal article" date="2020" name="Stud. Mycol.">
        <title>101 Dothideomycetes genomes: a test case for predicting lifestyles and emergence of pathogens.</title>
        <authorList>
            <person name="Haridas S."/>
            <person name="Albert R."/>
            <person name="Binder M."/>
            <person name="Bloem J."/>
            <person name="Labutti K."/>
            <person name="Salamov A."/>
            <person name="Andreopoulos B."/>
            <person name="Baker S."/>
            <person name="Barry K."/>
            <person name="Bills G."/>
            <person name="Bluhm B."/>
            <person name="Cannon C."/>
            <person name="Castanera R."/>
            <person name="Culley D."/>
            <person name="Daum C."/>
            <person name="Ezra D."/>
            <person name="Gonzalez J."/>
            <person name="Henrissat B."/>
            <person name="Kuo A."/>
            <person name="Liang C."/>
            <person name="Lipzen A."/>
            <person name="Lutzoni F."/>
            <person name="Magnuson J."/>
            <person name="Mondo S."/>
            <person name="Nolan M."/>
            <person name="Ohm R."/>
            <person name="Pangilinan J."/>
            <person name="Park H.-J."/>
            <person name="Ramirez L."/>
            <person name="Alfaro M."/>
            <person name="Sun H."/>
            <person name="Tritt A."/>
            <person name="Yoshinaga Y."/>
            <person name="Zwiers L.-H."/>
            <person name="Turgeon B."/>
            <person name="Goodwin S."/>
            <person name="Spatafora J."/>
            <person name="Crous P."/>
            <person name="Grigoriev I."/>
        </authorList>
    </citation>
    <scope>NUCLEOTIDE SEQUENCE</scope>
    <source>
        <strain evidence="3">CBS 113818</strain>
    </source>
</reference>
<evidence type="ECO:0000313" key="3">
    <source>
        <dbReference type="EMBL" id="KAF2823988.1"/>
    </source>
</evidence>
<gene>
    <name evidence="3" type="ORF">CC86DRAFT_409001</name>
</gene>
<proteinExistence type="predicted"/>
<feature type="compositionally biased region" description="Basic and acidic residues" evidence="1">
    <location>
        <begin position="507"/>
        <end position="520"/>
    </location>
</feature>
<organism evidence="3 4">
    <name type="scientific">Ophiobolus disseminans</name>
    <dbReference type="NCBI Taxonomy" id="1469910"/>
    <lineage>
        <taxon>Eukaryota</taxon>
        <taxon>Fungi</taxon>
        <taxon>Dikarya</taxon>
        <taxon>Ascomycota</taxon>
        <taxon>Pezizomycotina</taxon>
        <taxon>Dothideomycetes</taxon>
        <taxon>Pleosporomycetidae</taxon>
        <taxon>Pleosporales</taxon>
        <taxon>Pleosporineae</taxon>
        <taxon>Phaeosphaeriaceae</taxon>
        <taxon>Ophiobolus</taxon>
    </lineage>
</organism>
<dbReference type="OrthoDB" id="5150738at2759"/>
<feature type="chain" id="PRO_5025615057" evidence="2">
    <location>
        <begin position="20"/>
        <end position="959"/>
    </location>
</feature>
<feature type="region of interest" description="Disordered" evidence="1">
    <location>
        <begin position="452"/>
        <end position="564"/>
    </location>
</feature>
<feature type="region of interest" description="Disordered" evidence="1">
    <location>
        <begin position="593"/>
        <end position="642"/>
    </location>
</feature>
<evidence type="ECO:0000256" key="2">
    <source>
        <dbReference type="SAM" id="SignalP"/>
    </source>
</evidence>
<dbReference type="EMBL" id="MU006231">
    <property type="protein sequence ID" value="KAF2823988.1"/>
    <property type="molecule type" value="Genomic_DNA"/>
</dbReference>
<name>A0A6A6ZT91_9PLEO</name>
<feature type="compositionally biased region" description="Basic and acidic residues" evidence="1">
    <location>
        <begin position="536"/>
        <end position="545"/>
    </location>
</feature>
<sequence length="959" mass="105943">MRFLSLSLFFSTLLLLANGAPAPRANDDSPGIGVELEIRQFEIVNNDPKAKNPPDKNKALAAVKGAGLVVPGQKTCGTNWALTAEHIRDDIETLTFEWIIDGLRTKLRNGGDAKDEGSLVLPEIWKEIQKALEDWAPGKEKGTELTIKGAEEYGKWKVPKPRVFHTGLMSPGVQITAPLPLSGIQDLISIAKKGGNSPLLPIMKSKFSRFVLIEKKDLDEWYEPKRIDDDMLGFYSLLMSYVKVGSTASAADTGGPKQALPIMPRTSFVTMYNVWADGLEKDKCPKRKRGKEKTRLYEIVQVLAKKNGIKNVDSTKFHWPKDAEAIQYNAVQAGGNCEPPSNRMTLNVAKVNVNWPSKRHDFAAKELSVKTWINYLDDDTHVNDLLATMDKAVYDGQIGALGMRVEKNIYLKDEIHPIFEFRDIPGGSYAAVGDNLKAIEIAVKTYHKNYQPPKLTSKRATNACPKRADDGECSGKQVKGVSGKCEDCPEGTEADTNNAKCKPIPSNKEHGKCKDSRVLDPAEGGQNKDTLNPICKPDDDKECPDGQKAATRPPKKRDDRNYKAKCAVDDKPDFKCKDKDTYDHQVVKNGKLEHSCRATRDTKKKQRKKATQRSTDAKDPKKNTNSKKEQEKKDRDKELKDKSRRTRSGFCFTLLAGVGAWGDAEIDNLSADEIDGLVDTWPDNMQDMPVFIPDWVVHVEPAPQRVALDPSSIVTVGAVFPGLGILNAISRLTTSFAKAGSTMGSKVYSTLRTGSRGPAKAGAKQAAKSSSTVGKILKDQRFLDCLSITAATAASLSSRDEKGQNTVIANVGDNNITVDWSRTDPGIRIQPRDDEQIVVKLMVNQKHWFSNNQDPRPWAGTYPDAIGRVGRLYYEQCTNLPNEWKNTVTAMGVDGGCCVAYADSDCKPESWMFGMNKRQDLKLKDKHNDNIESVWCTFWDGLDGSELCQGAPMTGNGVS</sequence>
<evidence type="ECO:0000313" key="4">
    <source>
        <dbReference type="Proteomes" id="UP000799424"/>
    </source>
</evidence>
<protein>
    <submittedName>
        <fullName evidence="3">Uncharacterized protein</fullName>
    </submittedName>
</protein>
<feature type="compositionally biased region" description="Basic and acidic residues" evidence="1">
    <location>
        <begin position="615"/>
        <end position="641"/>
    </location>
</feature>
<feature type="signal peptide" evidence="2">
    <location>
        <begin position="1"/>
        <end position="19"/>
    </location>
</feature>
<dbReference type="Proteomes" id="UP000799424">
    <property type="component" value="Unassembled WGS sequence"/>
</dbReference>
<evidence type="ECO:0000256" key="1">
    <source>
        <dbReference type="SAM" id="MobiDB-lite"/>
    </source>
</evidence>
<keyword evidence="2" id="KW-0732">Signal</keyword>
<accession>A0A6A6ZT91</accession>